<dbReference type="SMART" id="SM00320">
    <property type="entry name" value="WD40"/>
    <property type="match status" value="4"/>
</dbReference>
<dbReference type="PROSITE" id="PS50082">
    <property type="entry name" value="WD_REPEATS_2"/>
    <property type="match status" value="2"/>
</dbReference>
<sequence>MADPAFLVNGDPGEVAALLDTASGPEARLAAAVYQVSADAHREARRVVRRQLLALDAARYGDRDLAARISAVPVEGEPEVWWGVEWATGSQVDSRFGQPLSGHTAKVTGMAPAVVHGRHCVVTGSYDDTVCVRDLATGQLVQDSRVPEEEIGGVEALATTVVHGRPVAVSGNGNYTVYLWELEPDPDMLQLGYSGHSYIGEYGAGFPSAVATAMLGGQPVVVSAGDGRVEVWSLSGTDIAYAHVWPLGGGRGSPRGVIRALATAVLDGKAVVVAGAYDGTLRIWELPDLREAKRFRLPEVGVFRLPAQIGALTVKEVGGQTLILAGVGDSLRLIDPATGRHIGPLPTGHSGAVEAMATGVAHGRPVVVTGGQDGTVRVWPLDIGRQLPKNPIAVLAFPSAVGAVAMAEDGRLVVGFGHEVAVLAPRWPVRKGTPLHGLTHHRPAPANSPRG</sequence>
<reference evidence="4 5" key="1">
    <citation type="journal article" date="2018" name="Front. Microbiol.">
        <title>Genome Sequencing of Streptomyces atratus SCSIOZH16 and Activation Production of Nocardamine via Metabolic Engineering.</title>
        <authorList>
            <person name="Li Y."/>
            <person name="Zhang C."/>
            <person name="Liu C."/>
            <person name="Ju J."/>
            <person name="Ma J."/>
        </authorList>
    </citation>
    <scope>NUCLEOTIDE SEQUENCE [LARGE SCALE GENOMIC DNA]</scope>
    <source>
        <strain evidence="4 5">SCSIO_ZH16</strain>
    </source>
</reference>
<dbReference type="AlphaFoldDB" id="A0A2Z5J6P5"/>
<dbReference type="PANTHER" id="PTHR22847:SF637">
    <property type="entry name" value="WD REPEAT DOMAIN 5B"/>
    <property type="match status" value="1"/>
</dbReference>
<dbReference type="EMBL" id="CP027306">
    <property type="protein sequence ID" value="AXE76006.1"/>
    <property type="molecule type" value="Genomic_DNA"/>
</dbReference>
<dbReference type="PANTHER" id="PTHR22847">
    <property type="entry name" value="WD40 REPEAT PROTEIN"/>
    <property type="match status" value="1"/>
</dbReference>
<dbReference type="KEGG" id="sata:C5746_02390"/>
<dbReference type="SUPFAM" id="SSF50998">
    <property type="entry name" value="Quinoprotein alcohol dehydrogenase-like"/>
    <property type="match status" value="1"/>
</dbReference>
<proteinExistence type="predicted"/>
<dbReference type="InterPro" id="IPR020472">
    <property type="entry name" value="WD40_PAC1"/>
</dbReference>
<dbReference type="InterPro" id="IPR001680">
    <property type="entry name" value="WD40_rpt"/>
</dbReference>
<evidence type="ECO:0000313" key="5">
    <source>
        <dbReference type="Proteomes" id="UP000252698"/>
    </source>
</evidence>
<keyword evidence="2" id="KW-0677">Repeat</keyword>
<dbReference type="InterPro" id="IPR011047">
    <property type="entry name" value="Quinoprotein_ADH-like_sf"/>
</dbReference>
<feature type="repeat" description="WD" evidence="3">
    <location>
        <begin position="346"/>
        <end position="389"/>
    </location>
</feature>
<dbReference type="PRINTS" id="PR00320">
    <property type="entry name" value="GPROTEINBRPT"/>
</dbReference>
<evidence type="ECO:0000313" key="4">
    <source>
        <dbReference type="EMBL" id="AXE76006.1"/>
    </source>
</evidence>
<keyword evidence="1 3" id="KW-0853">WD repeat</keyword>
<accession>A0A2Z5J6P5</accession>
<feature type="repeat" description="WD" evidence="3">
    <location>
        <begin position="272"/>
        <end position="294"/>
    </location>
</feature>
<gene>
    <name evidence="4" type="ORF">C5746_02390</name>
</gene>
<evidence type="ECO:0000256" key="1">
    <source>
        <dbReference type="ARBA" id="ARBA00022574"/>
    </source>
</evidence>
<organism evidence="4 5">
    <name type="scientific">Streptomyces atratus</name>
    <dbReference type="NCBI Taxonomy" id="1893"/>
    <lineage>
        <taxon>Bacteria</taxon>
        <taxon>Bacillati</taxon>
        <taxon>Actinomycetota</taxon>
        <taxon>Actinomycetes</taxon>
        <taxon>Kitasatosporales</taxon>
        <taxon>Streptomycetaceae</taxon>
        <taxon>Streptomyces</taxon>
    </lineage>
</organism>
<dbReference type="InterPro" id="IPR015943">
    <property type="entry name" value="WD40/YVTN_repeat-like_dom_sf"/>
</dbReference>
<dbReference type="Pfam" id="PF00400">
    <property type="entry name" value="WD40"/>
    <property type="match status" value="2"/>
</dbReference>
<evidence type="ECO:0000256" key="3">
    <source>
        <dbReference type="PROSITE-ProRule" id="PRU00221"/>
    </source>
</evidence>
<dbReference type="Proteomes" id="UP000252698">
    <property type="component" value="Chromosome"/>
</dbReference>
<evidence type="ECO:0000256" key="2">
    <source>
        <dbReference type="ARBA" id="ARBA00022737"/>
    </source>
</evidence>
<protein>
    <submittedName>
        <fullName evidence="4">Uncharacterized protein</fullName>
    </submittedName>
</protein>
<dbReference type="Gene3D" id="2.130.10.10">
    <property type="entry name" value="YVTN repeat-like/Quinoprotein amine dehydrogenase"/>
    <property type="match status" value="2"/>
</dbReference>
<name>A0A2Z5J6P5_STRAR</name>